<dbReference type="EMBL" id="JABDTM020020129">
    <property type="protein sequence ID" value="KAH0817183.1"/>
    <property type="molecule type" value="Genomic_DNA"/>
</dbReference>
<evidence type="ECO:0000259" key="1">
    <source>
        <dbReference type="PROSITE" id="PS50191"/>
    </source>
</evidence>
<dbReference type="PROSITE" id="PS50191">
    <property type="entry name" value="CRAL_TRIO"/>
    <property type="match status" value="1"/>
</dbReference>
<accession>A0A8J6HMY1</accession>
<protein>
    <recommendedName>
        <fullName evidence="1">CRAL-TRIO domain-containing protein</fullName>
    </recommendedName>
</protein>
<dbReference type="SMART" id="SM00516">
    <property type="entry name" value="SEC14"/>
    <property type="match status" value="2"/>
</dbReference>
<sequence length="751" mass="84706">MLAVAKLFMKSDLLTATKAYPPGADMDQFYKDCVPAKCLPKECGGDLPSIEELNARTIEQFRELKEFFKEEESLRNFIGFRSGEYGDHSIRPDTTAAMTESPSDPANYPLDGCEPVQPSLSFLAEEEPNEDTMKVELPYKFNVKTLIESGRTTQSALDEVRVWLTTTSLPELQDEFIALFLLSCRNDISKTRNAIQAYFKIKQEAPEIFSDRDVDGDELKKATSVVDVMKSLVYTASPNFVRGRHQRALQRDHGSLEISAACIESCTILLNTRPLPNRKPSPENHVTITACCSIRADTKNKTDIHFFKLVDSDYRNFSLASTLKLACMLVDVSQRYDPPSGMIVVLDMEQASLMHLTCLKIGMVKTYMDFIQQAVPLKIQAIHILNTSFAVDKAIAAARMFMKSDLMGIVKTHLPGIDMQEFYKKYVPSGCLPVDCGGDLPSKGAIFHSPKGGRAAEAFQRLLSNDDGMIRGLGTKMTLQYKFKVETIINEGRTTQSAIDEVKDLLKTTSLPVLQDEFIALFLLSCQNHASHTKNTIEAYFRIKKTAPHIFNHRDIDSDDDVMKAMKVMAYCSIPTRMENNVAIHFFKLMDNNYRNFDMTSVFKLSVMLTDITQRNDPPNEIIVVADMKGLGLMHLTCVKIGMMRTYFEFLQEGIPAKIKAIHVLNANYVSEKILAACKLFMKSDLLTVTKTHPPEADMDQFYKDCVPAKCLPKECGGDLPSVQELNERTMEQFRELKGFFREEENLRNLS</sequence>
<dbReference type="Proteomes" id="UP000719412">
    <property type="component" value="Unassembled WGS sequence"/>
</dbReference>
<dbReference type="GO" id="GO:0016020">
    <property type="term" value="C:membrane"/>
    <property type="evidence" value="ECO:0007669"/>
    <property type="project" value="TreeGrafter"/>
</dbReference>
<reference evidence="2" key="1">
    <citation type="journal article" date="2020" name="J Insects Food Feed">
        <title>The yellow mealworm (Tenebrio molitor) genome: a resource for the emerging insects as food and feed industry.</title>
        <authorList>
            <person name="Eriksson T."/>
            <person name="Andere A."/>
            <person name="Kelstrup H."/>
            <person name="Emery V."/>
            <person name="Picard C."/>
        </authorList>
    </citation>
    <scope>NUCLEOTIDE SEQUENCE</scope>
    <source>
        <strain evidence="2">Stoneville</strain>
        <tissue evidence="2">Whole head</tissue>
    </source>
</reference>
<dbReference type="Pfam" id="PF00650">
    <property type="entry name" value="CRAL_TRIO"/>
    <property type="match status" value="2"/>
</dbReference>
<dbReference type="InterPro" id="IPR036273">
    <property type="entry name" value="CRAL/TRIO_N_dom_sf"/>
</dbReference>
<evidence type="ECO:0000313" key="3">
    <source>
        <dbReference type="Proteomes" id="UP000719412"/>
    </source>
</evidence>
<dbReference type="GO" id="GO:1902936">
    <property type="term" value="F:phosphatidylinositol bisphosphate binding"/>
    <property type="evidence" value="ECO:0007669"/>
    <property type="project" value="TreeGrafter"/>
</dbReference>
<dbReference type="Gene3D" id="1.20.5.1200">
    <property type="entry name" value="Alpha-tocopherol transfer"/>
    <property type="match status" value="1"/>
</dbReference>
<reference evidence="2" key="2">
    <citation type="submission" date="2021-08" db="EMBL/GenBank/DDBJ databases">
        <authorList>
            <person name="Eriksson T."/>
        </authorList>
    </citation>
    <scope>NUCLEOTIDE SEQUENCE</scope>
    <source>
        <strain evidence="2">Stoneville</strain>
        <tissue evidence="2">Whole head</tissue>
    </source>
</reference>
<dbReference type="SUPFAM" id="SSF52087">
    <property type="entry name" value="CRAL/TRIO domain"/>
    <property type="match status" value="2"/>
</dbReference>
<dbReference type="CDD" id="cd00170">
    <property type="entry name" value="SEC14"/>
    <property type="match status" value="2"/>
</dbReference>
<dbReference type="AlphaFoldDB" id="A0A8J6HMY1"/>
<dbReference type="InterPro" id="IPR001251">
    <property type="entry name" value="CRAL-TRIO_dom"/>
</dbReference>
<name>A0A8J6HMY1_TENMO</name>
<dbReference type="PANTHER" id="PTHR10174:SF213">
    <property type="entry name" value="CRAL-TRIO DOMAIN-CONTAINING PROTEIN"/>
    <property type="match status" value="1"/>
</dbReference>
<dbReference type="PANTHER" id="PTHR10174">
    <property type="entry name" value="ALPHA-TOCOPHEROL TRANSFER PROTEIN-RELATED"/>
    <property type="match status" value="1"/>
</dbReference>
<gene>
    <name evidence="2" type="ORF">GEV33_005608</name>
</gene>
<proteinExistence type="predicted"/>
<comment type="caution">
    <text evidence="2">The sequence shown here is derived from an EMBL/GenBank/DDBJ whole genome shotgun (WGS) entry which is preliminary data.</text>
</comment>
<dbReference type="InterPro" id="IPR036865">
    <property type="entry name" value="CRAL-TRIO_dom_sf"/>
</dbReference>
<dbReference type="Gene3D" id="3.40.525.10">
    <property type="entry name" value="CRAL-TRIO lipid binding domain"/>
    <property type="match status" value="2"/>
</dbReference>
<dbReference type="SUPFAM" id="SSF46938">
    <property type="entry name" value="CRAL/TRIO N-terminal domain"/>
    <property type="match status" value="1"/>
</dbReference>
<keyword evidence="3" id="KW-1185">Reference proteome</keyword>
<organism evidence="2 3">
    <name type="scientific">Tenebrio molitor</name>
    <name type="common">Yellow mealworm beetle</name>
    <dbReference type="NCBI Taxonomy" id="7067"/>
    <lineage>
        <taxon>Eukaryota</taxon>
        <taxon>Metazoa</taxon>
        <taxon>Ecdysozoa</taxon>
        <taxon>Arthropoda</taxon>
        <taxon>Hexapoda</taxon>
        <taxon>Insecta</taxon>
        <taxon>Pterygota</taxon>
        <taxon>Neoptera</taxon>
        <taxon>Endopterygota</taxon>
        <taxon>Coleoptera</taxon>
        <taxon>Polyphaga</taxon>
        <taxon>Cucujiformia</taxon>
        <taxon>Tenebrionidae</taxon>
        <taxon>Tenebrio</taxon>
    </lineage>
</organism>
<evidence type="ECO:0000313" key="2">
    <source>
        <dbReference type="EMBL" id="KAH0817183.1"/>
    </source>
</evidence>
<feature type="domain" description="CRAL-TRIO" evidence="1">
    <location>
        <begin position="559"/>
        <end position="724"/>
    </location>
</feature>